<organism evidence="3 4">
    <name type="scientific">Lithohypha guttulata</name>
    <dbReference type="NCBI Taxonomy" id="1690604"/>
    <lineage>
        <taxon>Eukaryota</taxon>
        <taxon>Fungi</taxon>
        <taxon>Dikarya</taxon>
        <taxon>Ascomycota</taxon>
        <taxon>Pezizomycotina</taxon>
        <taxon>Eurotiomycetes</taxon>
        <taxon>Chaetothyriomycetidae</taxon>
        <taxon>Chaetothyriales</taxon>
        <taxon>Trichomeriaceae</taxon>
        <taxon>Lithohypha</taxon>
    </lineage>
</organism>
<dbReference type="InterPro" id="IPR017850">
    <property type="entry name" value="Alkaline_phosphatase_core_sf"/>
</dbReference>
<dbReference type="EMBL" id="JAVRRG010000462">
    <property type="protein sequence ID" value="KAK5069438.1"/>
    <property type="molecule type" value="Genomic_DNA"/>
</dbReference>
<dbReference type="InterPro" id="IPR007312">
    <property type="entry name" value="Phosphoesterase"/>
</dbReference>
<dbReference type="PANTHER" id="PTHR31956:SF8">
    <property type="entry name" value="ACID PHOSPHATASE PHOA (AFU_ORTHOLOGUE AFUA_1G03570)"/>
    <property type="match status" value="1"/>
</dbReference>
<evidence type="ECO:0000313" key="3">
    <source>
        <dbReference type="EMBL" id="KAK5069438.1"/>
    </source>
</evidence>
<sequence>MLPFIALLAAVKTGSAAAALSSYMSPPPVSTIEPSLTQIEKAAATALSLSPVSNVKGAAFDRFYQIWLENTDYSSAASDLNVKKLSAQGITLTNYWAVTHPSEPNYCAVAGGDYFGMDNDNFNRIPANVSTVVDLLDVKGISWAEYQEHEPYPGFQGFNYSNQATYTNDYVRKHNPLILYDSVIQNQTRLELIKNFTGFNNDLKNQRLPQWAFFTPNMTNDGHDTNVTVAVQWSYDFLIPLLNNDYFSKDTLIILTFDENESYAQHNKVFTLLLGGAVPEHLRGTTDDTFYTHYSNIASVSQNWALPSLGRWDCHANVFQLVTDMTGYKTQQFDTKNLYLNQSYPGPMSAKEYVPIWPVPTTDKTCANGMGVLSSVAKTWGGMKPTLYDYSQDCVGNLGGSAG</sequence>
<protein>
    <recommendedName>
        <fullName evidence="5">Acid phosphatase</fullName>
    </recommendedName>
</protein>
<dbReference type="PANTHER" id="PTHR31956">
    <property type="entry name" value="NON-SPECIFIC PHOSPHOLIPASE C4-RELATED"/>
    <property type="match status" value="1"/>
</dbReference>
<evidence type="ECO:0000313" key="4">
    <source>
        <dbReference type="Proteomes" id="UP001345013"/>
    </source>
</evidence>
<feature type="chain" id="PRO_5045402614" description="Acid phosphatase" evidence="2">
    <location>
        <begin position="19"/>
        <end position="403"/>
    </location>
</feature>
<feature type="signal peptide" evidence="2">
    <location>
        <begin position="1"/>
        <end position="18"/>
    </location>
</feature>
<gene>
    <name evidence="3" type="ORF">LTR24_010714</name>
</gene>
<dbReference type="Proteomes" id="UP001345013">
    <property type="component" value="Unassembled WGS sequence"/>
</dbReference>
<evidence type="ECO:0008006" key="5">
    <source>
        <dbReference type="Google" id="ProtNLM"/>
    </source>
</evidence>
<evidence type="ECO:0000256" key="1">
    <source>
        <dbReference type="ARBA" id="ARBA00022801"/>
    </source>
</evidence>
<evidence type="ECO:0000256" key="2">
    <source>
        <dbReference type="SAM" id="SignalP"/>
    </source>
</evidence>
<keyword evidence="4" id="KW-1185">Reference proteome</keyword>
<proteinExistence type="predicted"/>
<dbReference type="Pfam" id="PF04185">
    <property type="entry name" value="Phosphoesterase"/>
    <property type="match status" value="1"/>
</dbReference>
<reference evidence="3 4" key="1">
    <citation type="submission" date="2023-08" db="EMBL/GenBank/DDBJ databases">
        <title>Black Yeasts Isolated from many extreme environments.</title>
        <authorList>
            <person name="Coleine C."/>
            <person name="Stajich J.E."/>
            <person name="Selbmann L."/>
        </authorList>
    </citation>
    <scope>NUCLEOTIDE SEQUENCE [LARGE SCALE GENOMIC DNA]</scope>
    <source>
        <strain evidence="3 4">CCFEE 5885</strain>
    </source>
</reference>
<keyword evidence="2" id="KW-0732">Signal</keyword>
<keyword evidence="1" id="KW-0378">Hydrolase</keyword>
<accession>A0ABR0JUK6</accession>
<name>A0ABR0JUK6_9EURO</name>
<comment type="caution">
    <text evidence="3">The sequence shown here is derived from an EMBL/GenBank/DDBJ whole genome shotgun (WGS) entry which is preliminary data.</text>
</comment>
<dbReference type="Gene3D" id="3.40.720.10">
    <property type="entry name" value="Alkaline Phosphatase, subunit A"/>
    <property type="match status" value="1"/>
</dbReference>